<keyword evidence="1" id="KW-1133">Transmembrane helix</keyword>
<dbReference type="KEGG" id="tgg:A3K92_07100"/>
<feature type="transmembrane region" description="Helical" evidence="1">
    <location>
        <begin position="12"/>
        <end position="31"/>
    </location>
</feature>
<sequence length="115" mass="12087">MSHRHTYIPPKTALLLVGILAFGFLGFSSHFGGVNSSNDAIVAAYFTGHLSFHDAEVALSAMGLPSGVAVKMLTSSAAWQAFEEGSLTFALEHIIEDAMGFWGLILFAASIAAIA</sequence>
<keyword evidence="1" id="KW-0812">Transmembrane</keyword>
<evidence type="ECO:0000256" key="1">
    <source>
        <dbReference type="SAM" id="Phobius"/>
    </source>
</evidence>
<proteinExistence type="predicted"/>
<keyword evidence="1" id="KW-0472">Membrane</keyword>
<dbReference type="AlphaFoldDB" id="A0A2Z2M9T6"/>
<organism evidence="2 3">
    <name type="scientific">Thermococcus gorgonarius</name>
    <dbReference type="NCBI Taxonomy" id="71997"/>
    <lineage>
        <taxon>Archaea</taxon>
        <taxon>Methanobacteriati</taxon>
        <taxon>Methanobacteriota</taxon>
        <taxon>Thermococci</taxon>
        <taxon>Thermococcales</taxon>
        <taxon>Thermococcaceae</taxon>
        <taxon>Thermococcus</taxon>
    </lineage>
</organism>
<dbReference type="Proteomes" id="UP000250134">
    <property type="component" value="Chromosome"/>
</dbReference>
<evidence type="ECO:0000313" key="2">
    <source>
        <dbReference type="EMBL" id="ASJ01262.1"/>
    </source>
</evidence>
<keyword evidence="3" id="KW-1185">Reference proteome</keyword>
<name>A0A2Z2M9T6_THEGO</name>
<reference evidence="2 3" key="1">
    <citation type="submission" date="2016-03" db="EMBL/GenBank/DDBJ databases">
        <title>Complete genome sequence of Thermococcus gorgonarius.</title>
        <authorList>
            <person name="Oger P.M."/>
        </authorList>
    </citation>
    <scope>NUCLEOTIDE SEQUENCE [LARGE SCALE GENOMIC DNA]</scope>
    <source>
        <strain evidence="2 3">W-12</strain>
    </source>
</reference>
<gene>
    <name evidence="2" type="ORF">A3K92_07100</name>
</gene>
<feature type="transmembrane region" description="Helical" evidence="1">
    <location>
        <begin position="98"/>
        <end position="114"/>
    </location>
</feature>
<dbReference type="RefSeq" id="WP_088885600.1">
    <property type="nucleotide sequence ID" value="NZ_CP014855.1"/>
</dbReference>
<protein>
    <submittedName>
        <fullName evidence="2">Uncharacterized protein</fullName>
    </submittedName>
</protein>
<dbReference type="EMBL" id="CP014855">
    <property type="protein sequence ID" value="ASJ01262.1"/>
    <property type="molecule type" value="Genomic_DNA"/>
</dbReference>
<dbReference type="GeneID" id="33332308"/>
<accession>A0A2Z2M9T6</accession>
<evidence type="ECO:0000313" key="3">
    <source>
        <dbReference type="Proteomes" id="UP000250134"/>
    </source>
</evidence>